<proteinExistence type="predicted"/>
<reference evidence="2 3" key="1">
    <citation type="submission" date="2019-03" db="EMBL/GenBank/DDBJ databases">
        <authorList>
            <person name="Gaulin E."/>
            <person name="Dumas B."/>
        </authorList>
    </citation>
    <scope>NUCLEOTIDE SEQUENCE [LARGE SCALE GENOMIC DNA]</scope>
    <source>
        <strain evidence="2">CBS 568.67</strain>
    </source>
</reference>
<accession>A0A485KFN7</accession>
<protein>
    <submittedName>
        <fullName evidence="2">Aste57867_6279 protein</fullName>
    </submittedName>
</protein>
<name>A0A485KFN7_9STRA</name>
<evidence type="ECO:0000313" key="2">
    <source>
        <dbReference type="EMBL" id="VFT83277.1"/>
    </source>
</evidence>
<dbReference type="EMBL" id="VJMH01002473">
    <property type="protein sequence ID" value="KAF0708642.1"/>
    <property type="molecule type" value="Genomic_DNA"/>
</dbReference>
<dbReference type="EMBL" id="CAADRA010002475">
    <property type="protein sequence ID" value="VFT83277.1"/>
    <property type="molecule type" value="Genomic_DNA"/>
</dbReference>
<keyword evidence="3" id="KW-1185">Reference proteome</keyword>
<organism evidence="2 3">
    <name type="scientific">Aphanomyces stellatus</name>
    <dbReference type="NCBI Taxonomy" id="120398"/>
    <lineage>
        <taxon>Eukaryota</taxon>
        <taxon>Sar</taxon>
        <taxon>Stramenopiles</taxon>
        <taxon>Oomycota</taxon>
        <taxon>Saprolegniomycetes</taxon>
        <taxon>Saprolegniales</taxon>
        <taxon>Verrucalvaceae</taxon>
        <taxon>Aphanomyces</taxon>
    </lineage>
</organism>
<dbReference type="AlphaFoldDB" id="A0A485KFN7"/>
<reference evidence="1" key="2">
    <citation type="submission" date="2019-06" db="EMBL/GenBank/DDBJ databases">
        <title>Genomics analysis of Aphanomyces spp. identifies a new class of oomycete effector associated with host adaptation.</title>
        <authorList>
            <person name="Gaulin E."/>
        </authorList>
    </citation>
    <scope>NUCLEOTIDE SEQUENCE</scope>
    <source>
        <strain evidence="1">CBS 578.67</strain>
    </source>
</reference>
<evidence type="ECO:0000313" key="3">
    <source>
        <dbReference type="Proteomes" id="UP000332933"/>
    </source>
</evidence>
<dbReference type="Proteomes" id="UP000332933">
    <property type="component" value="Unassembled WGS sequence"/>
</dbReference>
<sequence>MDGLNTLGFFYRFSTNRPVRHSVLGRERRAATDVTWHVGDILMVNLRADGVSFERNWRPLGLWCPVPGGLGSLYPAVSVYGAGSLRIVSTCT</sequence>
<gene>
    <name evidence="2" type="primary">Aste57867_6279</name>
    <name evidence="1" type="ORF">As57867_006265</name>
    <name evidence="2" type="ORF">ASTE57867_6279</name>
</gene>
<evidence type="ECO:0000313" key="1">
    <source>
        <dbReference type="EMBL" id="KAF0708642.1"/>
    </source>
</evidence>